<dbReference type="RefSeq" id="WP_235871861.1">
    <property type="nucleotide sequence ID" value="NZ_FXXP01000001.1"/>
</dbReference>
<evidence type="ECO:0000313" key="4">
    <source>
        <dbReference type="EMBL" id="SMX26475.1"/>
    </source>
</evidence>
<dbReference type="PROSITE" id="PS51387">
    <property type="entry name" value="FAD_PCMH"/>
    <property type="match status" value="1"/>
</dbReference>
<dbReference type="GO" id="GO:0016491">
    <property type="term" value="F:oxidoreductase activity"/>
    <property type="evidence" value="ECO:0007669"/>
    <property type="project" value="UniProtKB-KW"/>
</dbReference>
<dbReference type="InterPro" id="IPR016164">
    <property type="entry name" value="FAD-linked_Oxase-like_C"/>
</dbReference>
<dbReference type="InterPro" id="IPR006094">
    <property type="entry name" value="Oxid_FAD_bind_N"/>
</dbReference>
<evidence type="ECO:0000256" key="2">
    <source>
        <dbReference type="ARBA" id="ARBA00022827"/>
    </source>
</evidence>
<dbReference type="GO" id="GO:0071949">
    <property type="term" value="F:FAD binding"/>
    <property type="evidence" value="ECO:0007669"/>
    <property type="project" value="InterPro"/>
</dbReference>
<dbReference type="Pfam" id="PF01565">
    <property type="entry name" value="FAD_binding_4"/>
    <property type="match status" value="1"/>
</dbReference>
<dbReference type="PANTHER" id="PTHR11748:SF103">
    <property type="entry name" value="GLYCOLATE OXIDASE SUBUNIT GLCE"/>
    <property type="match status" value="1"/>
</dbReference>
<evidence type="ECO:0000256" key="1">
    <source>
        <dbReference type="ARBA" id="ARBA00022630"/>
    </source>
</evidence>
<sequence length="385" mass="39834">MTVVSQMPAVTALSPSSEAELAEVIGSATSALHIQGGGTRSFASVAADTVLNTGGLAGISLYEPGALTLVAQAGTKLSDIQEALSAEGQRLAFEPADIRGLVGVEGQSTIGGVIATNASGPRRIQAGAARDFTLGVRFVDGKGTVLKNGGRVMKNVTGYDLVKLLSGSWGSLGVLSEVSLKTQPIPETQACVLINGLSILEAVQVMSQALGSPYELTGAAHAPAGVDGHPVTMLRIEGFEGSVSYRASKLAELFGTYDVSIETDPAKVSKGWQWVRDVVLLQDQSGDVWRVSCKPSDAPDLIEKSGAQQSLLDWGGGLAWLRMPAGRDLRTALGGFDGHATLVKGEAASANLPQFHPQPPALATLSQALRAKFDPKGILNPGIMG</sequence>
<dbReference type="InterPro" id="IPR016166">
    <property type="entry name" value="FAD-bd_PCMH"/>
</dbReference>
<dbReference type="InterPro" id="IPR016169">
    <property type="entry name" value="FAD-bd_PCMH_sub2"/>
</dbReference>
<dbReference type="Proteomes" id="UP000225972">
    <property type="component" value="Unassembled WGS sequence"/>
</dbReference>
<dbReference type="InterPro" id="IPR036318">
    <property type="entry name" value="FAD-bd_PCMH-like_sf"/>
</dbReference>
<evidence type="ECO:0000259" key="3">
    <source>
        <dbReference type="PROSITE" id="PS51387"/>
    </source>
</evidence>
<dbReference type="SUPFAM" id="SSF56176">
    <property type="entry name" value="FAD-binding/transporter-associated domain-like"/>
    <property type="match status" value="1"/>
</dbReference>
<dbReference type="EC" id="1.-.-.-" evidence="4"/>
<evidence type="ECO:0000313" key="5">
    <source>
        <dbReference type="Proteomes" id="UP000225972"/>
    </source>
</evidence>
<reference evidence="5" key="1">
    <citation type="submission" date="2017-05" db="EMBL/GenBank/DDBJ databases">
        <authorList>
            <person name="Rodrigo-Torres L."/>
            <person name="Arahal R. D."/>
            <person name="Lucena T."/>
        </authorList>
    </citation>
    <scope>NUCLEOTIDE SEQUENCE [LARGE SCALE GENOMIC DNA]</scope>
    <source>
        <strain evidence="5">CECT 8649</strain>
    </source>
</reference>
<keyword evidence="1" id="KW-0285">Flavoprotein</keyword>
<keyword evidence="5" id="KW-1185">Reference proteome</keyword>
<dbReference type="SUPFAM" id="SSF55103">
    <property type="entry name" value="FAD-linked oxidases, C-terminal domain"/>
    <property type="match status" value="1"/>
</dbReference>
<dbReference type="AlphaFoldDB" id="A0A238J7W6"/>
<dbReference type="EMBL" id="FXXP01000001">
    <property type="protein sequence ID" value="SMX26475.1"/>
    <property type="molecule type" value="Genomic_DNA"/>
</dbReference>
<name>A0A238J7W6_9RHOB</name>
<organism evidence="4 5">
    <name type="scientific">Pelagimonas phthalicica</name>
    <dbReference type="NCBI Taxonomy" id="1037362"/>
    <lineage>
        <taxon>Bacteria</taxon>
        <taxon>Pseudomonadati</taxon>
        <taxon>Pseudomonadota</taxon>
        <taxon>Alphaproteobacteria</taxon>
        <taxon>Rhodobacterales</taxon>
        <taxon>Roseobacteraceae</taxon>
        <taxon>Pelagimonas</taxon>
    </lineage>
</organism>
<keyword evidence="2" id="KW-0274">FAD</keyword>
<gene>
    <name evidence="4" type="ORF">TRP8649_00554</name>
</gene>
<feature type="domain" description="FAD-binding PCMH-type" evidence="3">
    <location>
        <begin position="5"/>
        <end position="185"/>
    </location>
</feature>
<dbReference type="Gene3D" id="3.30.465.10">
    <property type="match status" value="1"/>
</dbReference>
<protein>
    <submittedName>
        <fullName evidence="4">Putative FAD-linked oxidoreductase</fullName>
        <ecNumber evidence="4">1.-.-.-</ecNumber>
    </submittedName>
</protein>
<keyword evidence="4" id="KW-0560">Oxidoreductase</keyword>
<accession>A0A238J7W6</accession>
<dbReference type="PANTHER" id="PTHR11748">
    <property type="entry name" value="D-LACTATE DEHYDROGENASE"/>
    <property type="match status" value="1"/>
</dbReference>
<proteinExistence type="predicted"/>